<gene>
    <name evidence="2" type="ORF">DES52_103218</name>
</gene>
<evidence type="ECO:0000313" key="3">
    <source>
        <dbReference type="Proteomes" id="UP000248326"/>
    </source>
</evidence>
<evidence type="ECO:0000313" key="2">
    <source>
        <dbReference type="EMBL" id="PYE55385.1"/>
    </source>
</evidence>
<keyword evidence="2" id="KW-0689">Ribosomal protein</keyword>
<dbReference type="RefSeq" id="WP_110885854.1">
    <property type="nucleotide sequence ID" value="NZ_QJSX01000003.1"/>
</dbReference>
<dbReference type="PROSITE" id="PS51186">
    <property type="entry name" value="GNAT"/>
    <property type="match status" value="1"/>
</dbReference>
<name>A0A318S9I3_9DEIO</name>
<dbReference type="InterPro" id="IPR016181">
    <property type="entry name" value="Acyl_CoA_acyltransferase"/>
</dbReference>
<feature type="domain" description="N-acetyltransferase" evidence="1">
    <location>
        <begin position="1"/>
        <end position="152"/>
    </location>
</feature>
<dbReference type="EMBL" id="QJSX01000003">
    <property type="protein sequence ID" value="PYE55385.1"/>
    <property type="molecule type" value="Genomic_DNA"/>
</dbReference>
<dbReference type="OrthoDB" id="9775804at2"/>
<dbReference type="GO" id="GO:0016747">
    <property type="term" value="F:acyltransferase activity, transferring groups other than amino-acyl groups"/>
    <property type="evidence" value="ECO:0007669"/>
    <property type="project" value="InterPro"/>
</dbReference>
<proteinExistence type="predicted"/>
<dbReference type="GO" id="GO:0005840">
    <property type="term" value="C:ribosome"/>
    <property type="evidence" value="ECO:0007669"/>
    <property type="project" value="UniProtKB-KW"/>
</dbReference>
<dbReference type="Pfam" id="PF00583">
    <property type="entry name" value="Acetyltransf_1"/>
    <property type="match status" value="1"/>
</dbReference>
<organism evidence="2 3">
    <name type="scientific">Deinococcus yavapaiensis KR-236</name>
    <dbReference type="NCBI Taxonomy" id="694435"/>
    <lineage>
        <taxon>Bacteria</taxon>
        <taxon>Thermotogati</taxon>
        <taxon>Deinococcota</taxon>
        <taxon>Deinococci</taxon>
        <taxon>Deinococcales</taxon>
        <taxon>Deinococcaceae</taxon>
        <taxon>Deinococcus</taxon>
    </lineage>
</organism>
<evidence type="ECO:0000259" key="1">
    <source>
        <dbReference type="PROSITE" id="PS51186"/>
    </source>
</evidence>
<keyword evidence="2" id="KW-0687">Ribonucleoprotein</keyword>
<sequence>MTVCSLDITRADVAARVLDLQRQSYEVEAALIGRRDLPPLHETLEDLRACGETFFGVFEREQLAGAVSYKRLGDTVDVHRVMVRPAYFRRGVARTLVTFVETCEEDARRFVVSTGSLNAPAKRLYAHLGFREMGEREVAPGLTITEFEKTRG</sequence>
<dbReference type="Gene3D" id="3.40.630.30">
    <property type="match status" value="1"/>
</dbReference>
<protein>
    <submittedName>
        <fullName evidence="2">Ribosomal protein S18 acetylase RimI-like enzyme</fullName>
    </submittedName>
</protein>
<accession>A0A318S9I3</accession>
<dbReference type="AlphaFoldDB" id="A0A318S9I3"/>
<comment type="caution">
    <text evidence="2">The sequence shown here is derived from an EMBL/GenBank/DDBJ whole genome shotgun (WGS) entry which is preliminary data.</text>
</comment>
<dbReference type="InterPro" id="IPR000182">
    <property type="entry name" value="GNAT_dom"/>
</dbReference>
<dbReference type="CDD" id="cd04301">
    <property type="entry name" value="NAT_SF"/>
    <property type="match status" value="1"/>
</dbReference>
<dbReference type="SUPFAM" id="SSF55729">
    <property type="entry name" value="Acyl-CoA N-acyltransferases (Nat)"/>
    <property type="match status" value="1"/>
</dbReference>
<keyword evidence="3" id="KW-1185">Reference proteome</keyword>
<dbReference type="Proteomes" id="UP000248326">
    <property type="component" value="Unassembled WGS sequence"/>
</dbReference>
<reference evidence="2 3" key="1">
    <citation type="submission" date="2018-06" db="EMBL/GenBank/DDBJ databases">
        <title>Genomic Encyclopedia of Type Strains, Phase IV (KMG-IV): sequencing the most valuable type-strain genomes for metagenomic binning, comparative biology and taxonomic classification.</title>
        <authorList>
            <person name="Goeker M."/>
        </authorList>
    </citation>
    <scope>NUCLEOTIDE SEQUENCE [LARGE SCALE GENOMIC DNA]</scope>
    <source>
        <strain evidence="2 3">DSM 18048</strain>
    </source>
</reference>